<evidence type="ECO:0000256" key="1">
    <source>
        <dbReference type="ARBA" id="ARBA00004127"/>
    </source>
</evidence>
<keyword evidence="11" id="KW-1185">Reference proteome</keyword>
<dbReference type="AlphaFoldDB" id="A0A9Q3W4S6"/>
<gene>
    <name evidence="10" type="ORF">LZG35_18135</name>
</gene>
<name>A0A9Q3W4S6_9GAMM</name>
<evidence type="ECO:0000313" key="11">
    <source>
        <dbReference type="Proteomes" id="UP001107961"/>
    </source>
</evidence>
<feature type="region of interest" description="Disordered" evidence="7">
    <location>
        <begin position="278"/>
        <end position="297"/>
    </location>
</feature>
<dbReference type="Pfam" id="PF04116">
    <property type="entry name" value="FA_hydroxylase"/>
    <property type="match status" value="1"/>
</dbReference>
<dbReference type="GO" id="GO:0016020">
    <property type="term" value="C:membrane"/>
    <property type="evidence" value="ECO:0007669"/>
    <property type="project" value="GOC"/>
</dbReference>
<dbReference type="EMBL" id="JAJVKT010000026">
    <property type="protein sequence ID" value="MCE7510560.1"/>
    <property type="molecule type" value="Genomic_DNA"/>
</dbReference>
<feature type="domain" description="Fatty acid hydroxylase" evidence="9">
    <location>
        <begin position="89"/>
        <end position="223"/>
    </location>
</feature>
<dbReference type="GO" id="GO:0008610">
    <property type="term" value="P:lipid biosynthetic process"/>
    <property type="evidence" value="ECO:0007669"/>
    <property type="project" value="InterPro"/>
</dbReference>
<feature type="transmembrane region" description="Helical" evidence="8">
    <location>
        <begin position="52"/>
        <end position="72"/>
    </location>
</feature>
<dbReference type="GO" id="GO:0006643">
    <property type="term" value="P:membrane lipid metabolic process"/>
    <property type="evidence" value="ECO:0007669"/>
    <property type="project" value="TreeGrafter"/>
</dbReference>
<dbReference type="InterPro" id="IPR006694">
    <property type="entry name" value="Fatty_acid_hydroxylase"/>
</dbReference>
<evidence type="ECO:0000256" key="2">
    <source>
        <dbReference type="ARBA" id="ARBA00022692"/>
    </source>
</evidence>
<dbReference type="RefSeq" id="WP_022995738.1">
    <property type="nucleotide sequence ID" value="NZ_CBDDTQ010000006.1"/>
</dbReference>
<keyword evidence="2 8" id="KW-0812">Transmembrane</keyword>
<keyword evidence="5" id="KW-0443">Lipid metabolism</keyword>
<dbReference type="PANTHER" id="PTHR21624">
    <property type="entry name" value="STEROL DESATURASE-RELATED PROTEIN"/>
    <property type="match status" value="1"/>
</dbReference>
<dbReference type="Proteomes" id="UP001107961">
    <property type="component" value="Unassembled WGS sequence"/>
</dbReference>
<dbReference type="InterPro" id="IPR051689">
    <property type="entry name" value="Sterol_desaturase/TMEM195"/>
</dbReference>
<organism evidence="10 11">
    <name type="scientific">Alloalcanivorax xenomutans</name>
    <dbReference type="NCBI Taxonomy" id="1094342"/>
    <lineage>
        <taxon>Bacteria</taxon>
        <taxon>Pseudomonadati</taxon>
        <taxon>Pseudomonadota</taxon>
        <taxon>Gammaproteobacteria</taxon>
        <taxon>Oceanospirillales</taxon>
        <taxon>Alcanivoracaceae</taxon>
        <taxon>Alloalcanivorax</taxon>
    </lineage>
</organism>
<keyword evidence="4" id="KW-0560">Oxidoreductase</keyword>
<keyword evidence="6 8" id="KW-0472">Membrane</keyword>
<feature type="transmembrane region" description="Helical" evidence="8">
    <location>
        <begin position="134"/>
        <end position="151"/>
    </location>
</feature>
<dbReference type="GO" id="GO:0050479">
    <property type="term" value="F:glyceryl-ether monooxygenase activity"/>
    <property type="evidence" value="ECO:0007669"/>
    <property type="project" value="TreeGrafter"/>
</dbReference>
<dbReference type="GO" id="GO:0012505">
    <property type="term" value="C:endomembrane system"/>
    <property type="evidence" value="ECO:0007669"/>
    <property type="project" value="UniProtKB-SubCell"/>
</dbReference>
<evidence type="ECO:0000256" key="4">
    <source>
        <dbReference type="ARBA" id="ARBA00023002"/>
    </source>
</evidence>
<accession>A0A9Q3W4S6</accession>
<evidence type="ECO:0000256" key="7">
    <source>
        <dbReference type="SAM" id="MobiDB-lite"/>
    </source>
</evidence>
<evidence type="ECO:0000256" key="3">
    <source>
        <dbReference type="ARBA" id="ARBA00022989"/>
    </source>
</evidence>
<reference evidence="10" key="1">
    <citation type="submission" date="2022-01" db="EMBL/GenBank/DDBJ databases">
        <authorList>
            <person name="Karlyshev A.V."/>
            <person name="Jaspars M."/>
        </authorList>
    </citation>
    <scope>NUCLEOTIDE SEQUENCE</scope>
    <source>
        <strain evidence="10">AGSA3-2</strain>
    </source>
</reference>
<dbReference type="GO" id="GO:0005506">
    <property type="term" value="F:iron ion binding"/>
    <property type="evidence" value="ECO:0007669"/>
    <property type="project" value="InterPro"/>
</dbReference>
<evidence type="ECO:0000256" key="6">
    <source>
        <dbReference type="ARBA" id="ARBA00023136"/>
    </source>
</evidence>
<dbReference type="KEGG" id="axe:P40_15385"/>
<evidence type="ECO:0000256" key="5">
    <source>
        <dbReference type="ARBA" id="ARBA00023098"/>
    </source>
</evidence>
<feature type="transmembrane region" description="Helical" evidence="8">
    <location>
        <begin position="12"/>
        <end position="31"/>
    </location>
</feature>
<comment type="subcellular location">
    <subcellularLocation>
        <location evidence="1">Endomembrane system</location>
        <topology evidence="1">Multi-pass membrane protein</topology>
    </subcellularLocation>
</comment>
<comment type="caution">
    <text evidence="10">The sequence shown here is derived from an EMBL/GenBank/DDBJ whole genome shotgun (WGS) entry which is preliminary data.</text>
</comment>
<evidence type="ECO:0000256" key="8">
    <source>
        <dbReference type="SAM" id="Phobius"/>
    </source>
</evidence>
<keyword evidence="3 8" id="KW-1133">Transmembrane helix</keyword>
<dbReference type="PANTHER" id="PTHR21624:SF1">
    <property type="entry name" value="ALKYLGLYCEROL MONOOXYGENASE"/>
    <property type="match status" value="1"/>
</dbReference>
<evidence type="ECO:0000313" key="10">
    <source>
        <dbReference type="EMBL" id="MCE7510560.1"/>
    </source>
</evidence>
<proteinExistence type="predicted"/>
<protein>
    <submittedName>
        <fullName evidence="10">Sterol desaturase family protein</fullName>
    </submittedName>
</protein>
<evidence type="ECO:0000259" key="9">
    <source>
        <dbReference type="Pfam" id="PF04116"/>
    </source>
</evidence>
<dbReference type="GeneID" id="94687665"/>
<feature type="transmembrane region" description="Helical" evidence="8">
    <location>
        <begin position="78"/>
        <end position="102"/>
    </location>
</feature>
<sequence>MLEALQHLDWRTLVLPAMVPIFIAVLLAEWIRFRGRGRFLLRDTAASMGLGALYMVFDTLVTVTLVALLFNWAYQHRLFTVTMTPLTGALLFVLLEFFYYWFHRASHRIRWFWSAHVAHHSSRYMNFSTAMRQSALYSLAGNWIFYIPLAFLGFEPVWVFFMLTVNLAYQYFIHTQWVGKLPRPIEFVFNTPSHHRAHHGRNPEYIDRNYGGILILYDRLFGTFVEEQETVPVEYGITRPVDSFNPITLTVHEARDMFRDALRPGPLRHRLKHFWAPPEWQRPEQETEDGFSRSPAD</sequence>